<evidence type="ECO:0000313" key="1">
    <source>
        <dbReference type="EMBL" id="GIN98338.1"/>
    </source>
</evidence>
<reference evidence="1 2" key="1">
    <citation type="submission" date="2021-03" db="EMBL/GenBank/DDBJ databases">
        <title>Antimicrobial resistance genes in bacteria isolated from Japanese honey, and their potential for conferring macrolide and lincosamide resistance in the American foulbrood pathogen Paenibacillus larvae.</title>
        <authorList>
            <person name="Okamoto M."/>
            <person name="Kumagai M."/>
            <person name="Kanamori H."/>
            <person name="Takamatsu D."/>
        </authorList>
    </citation>
    <scope>NUCLEOTIDE SEQUENCE [LARGE SCALE GENOMIC DNA]</scope>
    <source>
        <strain evidence="1 2">J6TS1</strain>
    </source>
</reference>
<keyword evidence="2" id="KW-1185">Reference proteome</keyword>
<sequence>MKVYTIIQIKIKQPYHSGEKVELKHVVLDSGVFIGTWQRKDEKGIC</sequence>
<protein>
    <submittedName>
        <fullName evidence="1">Uncharacterized protein</fullName>
    </submittedName>
</protein>
<comment type="caution">
    <text evidence="1">The sequence shown here is derived from an EMBL/GenBank/DDBJ whole genome shotgun (WGS) entry which is preliminary data.</text>
</comment>
<dbReference type="RefSeq" id="WP_212949294.1">
    <property type="nucleotide sequence ID" value="NZ_BORI01000009.1"/>
</dbReference>
<dbReference type="Proteomes" id="UP000680670">
    <property type="component" value="Unassembled WGS sequence"/>
</dbReference>
<accession>A0ABQ4L232</accession>
<evidence type="ECO:0000313" key="2">
    <source>
        <dbReference type="Proteomes" id="UP000680670"/>
    </source>
</evidence>
<proteinExistence type="predicted"/>
<name>A0ABQ4L232_SIMTE</name>
<organism evidence="1 2">
    <name type="scientific">Siminovitchia terrae</name>
    <name type="common">Bacillus terrae</name>
    <dbReference type="NCBI Taxonomy" id="1914933"/>
    <lineage>
        <taxon>Bacteria</taxon>
        <taxon>Bacillati</taxon>
        <taxon>Bacillota</taxon>
        <taxon>Bacilli</taxon>
        <taxon>Bacillales</taxon>
        <taxon>Bacillaceae</taxon>
        <taxon>Siminovitchia</taxon>
    </lineage>
</organism>
<gene>
    <name evidence="1" type="ORF">J6TS1_42080</name>
</gene>
<dbReference type="EMBL" id="BORJ01000014">
    <property type="protein sequence ID" value="GIN98338.1"/>
    <property type="molecule type" value="Genomic_DNA"/>
</dbReference>